<dbReference type="Proteomes" id="UP000286715">
    <property type="component" value="Unassembled WGS sequence"/>
</dbReference>
<reference evidence="2 3" key="1">
    <citation type="submission" date="2018-11" db="EMBL/GenBank/DDBJ databases">
        <title>Schleiferia aggregans sp. nov., a moderately thermophilic heterotrophic bacterium isolated from microbial mats at a terrestrial hot spring.</title>
        <authorList>
            <person name="Iino T."/>
            <person name="Ohkuma M."/>
            <person name="Haruta S."/>
        </authorList>
    </citation>
    <scope>NUCLEOTIDE SEQUENCE [LARGE SCALE GENOMIC DNA]</scope>
    <source>
        <strain evidence="2 3">LA</strain>
    </source>
</reference>
<dbReference type="Gene3D" id="2.30.30.290">
    <property type="entry name" value="YopX-like domains"/>
    <property type="match status" value="1"/>
</dbReference>
<feature type="domain" description="YopX protein" evidence="1">
    <location>
        <begin position="40"/>
        <end position="94"/>
    </location>
</feature>
<protein>
    <recommendedName>
        <fullName evidence="1">YopX protein domain-containing protein</fullName>
    </recommendedName>
</protein>
<sequence length="136" mass="16479">MFGEKRYRLRIDDKIVGYKRVMSESYEFYSRNGLWWSGHQLYYKQIDEYSGLKDRNNQHLYELDIVEYRIDTGIERKGVILWNTKDKCFCIKDLEDTGYLPICVDDVYLFSSKDLKFHSYLFINPEIMERLGIKDE</sequence>
<accession>A0A401XJX1</accession>
<dbReference type="RefSeq" id="WP_124397343.1">
    <property type="nucleotide sequence ID" value="NZ_BHZE01000005.1"/>
</dbReference>
<dbReference type="SUPFAM" id="SSF159006">
    <property type="entry name" value="YopX-like"/>
    <property type="match status" value="1"/>
</dbReference>
<dbReference type="OrthoDB" id="1467330at2"/>
<evidence type="ECO:0000313" key="3">
    <source>
        <dbReference type="Proteomes" id="UP000286715"/>
    </source>
</evidence>
<name>A0A401XJX1_9FLAO</name>
<dbReference type="Pfam" id="PF09643">
    <property type="entry name" value="YopX"/>
    <property type="match status" value="1"/>
</dbReference>
<evidence type="ECO:0000313" key="2">
    <source>
        <dbReference type="EMBL" id="GCD77284.1"/>
    </source>
</evidence>
<keyword evidence="3" id="KW-1185">Reference proteome</keyword>
<gene>
    <name evidence="2" type="ORF">JCM31826_07660</name>
</gene>
<evidence type="ECO:0000259" key="1">
    <source>
        <dbReference type="Pfam" id="PF09643"/>
    </source>
</evidence>
<proteinExistence type="predicted"/>
<dbReference type="EMBL" id="BHZE01000005">
    <property type="protein sequence ID" value="GCD77284.1"/>
    <property type="molecule type" value="Genomic_DNA"/>
</dbReference>
<comment type="caution">
    <text evidence="2">The sequence shown here is derived from an EMBL/GenBank/DDBJ whole genome shotgun (WGS) entry which is preliminary data.</text>
</comment>
<dbReference type="InterPro" id="IPR023385">
    <property type="entry name" value="YopX-like_C"/>
</dbReference>
<dbReference type="InterPro" id="IPR019096">
    <property type="entry name" value="YopX_protein"/>
</dbReference>
<organism evidence="2 3">
    <name type="scientific">Thermaurantimonas aggregans</name>
    <dbReference type="NCBI Taxonomy" id="2173829"/>
    <lineage>
        <taxon>Bacteria</taxon>
        <taxon>Pseudomonadati</taxon>
        <taxon>Bacteroidota</taxon>
        <taxon>Flavobacteriia</taxon>
        <taxon>Flavobacteriales</taxon>
        <taxon>Schleiferiaceae</taxon>
        <taxon>Thermaurantimonas</taxon>
    </lineage>
</organism>
<dbReference type="AlphaFoldDB" id="A0A401XJX1"/>